<dbReference type="InterPro" id="IPR041796">
    <property type="entry name" value="Mre11_N"/>
</dbReference>
<dbReference type="InterPro" id="IPR014576">
    <property type="entry name" value="Pesterase_YhaO"/>
</dbReference>
<feature type="domain" description="Calcineurin-like phosphoesterase" evidence="2">
    <location>
        <begin position="10"/>
        <end position="208"/>
    </location>
</feature>
<evidence type="ECO:0000256" key="1">
    <source>
        <dbReference type="ARBA" id="ARBA00022801"/>
    </source>
</evidence>
<proteinExistence type="predicted"/>
<dbReference type="InterPro" id="IPR050535">
    <property type="entry name" value="DNA_Repair-Maintenance_Comp"/>
</dbReference>
<evidence type="ECO:0000313" key="4">
    <source>
        <dbReference type="Proteomes" id="UP000217083"/>
    </source>
</evidence>
<gene>
    <name evidence="3" type="ORF">CIB95_00775</name>
</gene>
<keyword evidence="1" id="KW-0378">Hydrolase</keyword>
<dbReference type="InterPro" id="IPR029052">
    <property type="entry name" value="Metallo-depent_PP-like"/>
</dbReference>
<dbReference type="Gene3D" id="3.60.21.10">
    <property type="match status" value="1"/>
</dbReference>
<evidence type="ECO:0000313" key="3">
    <source>
        <dbReference type="EMBL" id="OZM58145.1"/>
    </source>
</evidence>
<organism evidence="3 4">
    <name type="scientific">Lottiidibacillus patelloidae</name>
    <dbReference type="NCBI Taxonomy" id="2670334"/>
    <lineage>
        <taxon>Bacteria</taxon>
        <taxon>Bacillati</taxon>
        <taxon>Bacillota</taxon>
        <taxon>Bacilli</taxon>
        <taxon>Bacillales</taxon>
        <taxon>Bacillaceae</taxon>
        <taxon>Lottiidibacillus</taxon>
    </lineage>
</organism>
<comment type="caution">
    <text evidence="3">The sequence shown here is derived from an EMBL/GenBank/DDBJ whole genome shotgun (WGS) entry which is preliminary data.</text>
</comment>
<reference evidence="3 4" key="2">
    <citation type="submission" date="2017-09" db="EMBL/GenBank/DDBJ databases">
        <title>Bacillus patelloidae sp. nov., isolated from the intestinal tract of a marine limpet.</title>
        <authorList>
            <person name="Liu R."/>
            <person name="Dong C."/>
            <person name="Shao Z."/>
        </authorList>
    </citation>
    <scope>NUCLEOTIDE SEQUENCE [LARGE SCALE GENOMIC DNA]</scope>
    <source>
        <strain evidence="3 4">SA5d-4</strain>
    </source>
</reference>
<dbReference type="CDD" id="cd00840">
    <property type="entry name" value="MPP_Mre11_N"/>
    <property type="match status" value="1"/>
</dbReference>
<dbReference type="GO" id="GO:0016787">
    <property type="term" value="F:hydrolase activity"/>
    <property type="evidence" value="ECO:0007669"/>
    <property type="project" value="UniProtKB-KW"/>
</dbReference>
<dbReference type="EMBL" id="NPIA01000001">
    <property type="protein sequence ID" value="OZM58145.1"/>
    <property type="molecule type" value="Genomic_DNA"/>
</dbReference>
<accession>A0A263BWQ3</accession>
<evidence type="ECO:0000259" key="2">
    <source>
        <dbReference type="Pfam" id="PF00149"/>
    </source>
</evidence>
<dbReference type="SUPFAM" id="SSF56300">
    <property type="entry name" value="Metallo-dependent phosphatases"/>
    <property type="match status" value="1"/>
</dbReference>
<protein>
    <recommendedName>
        <fullName evidence="2">Calcineurin-like phosphoesterase domain-containing protein</fullName>
    </recommendedName>
</protein>
<sequence length="415" mass="47978">MKVGMKMSKIRFIHTADLHLDSPFKGMENLPNKILKKIKESTFNSFAKIVDVAIDETVDFVLIVGDIFDGEDRSLMAQTRFRKEIERLYNNKIQVFISHGNHDHLGGNWIEISWPENVHIFSSENVTSKPFVKEGKPIANIYGFSYSERAVRENKTEQYVKSGDAPYHIGMLHGNIDGNSDHDNYAPFTVRELLSKEFSYWALGHIHIKQSLHNNPPIIYPGNIQGRHRKELGEKGCYIVEIDELNTKTTFVNTAPLIWEAIEIAINDITSYDDLCHYCEEKIKTIRSDSKAKLIHLQIIGIGELHHLLQDKQVVEELISYLNEGEEGKDNFCLVTSSKIVTRENWDREALKEKQHFTGEVLKMIESNEDLIEEAISPLFTHRKAKKYLEDLDEERKKELIEKAEVELLMDLLRR</sequence>
<dbReference type="InterPro" id="IPR004843">
    <property type="entry name" value="Calcineurin-like_PHP"/>
</dbReference>
<name>A0A263BWQ3_9BACI</name>
<dbReference type="PIRSF" id="PIRSF033091">
    <property type="entry name" value="Pesterase_YhaO"/>
    <property type="match status" value="1"/>
</dbReference>
<dbReference type="Pfam" id="PF00149">
    <property type="entry name" value="Metallophos"/>
    <property type="match status" value="1"/>
</dbReference>
<dbReference type="Proteomes" id="UP000217083">
    <property type="component" value="Unassembled WGS sequence"/>
</dbReference>
<dbReference type="AlphaFoldDB" id="A0A263BWQ3"/>
<dbReference type="PANTHER" id="PTHR30337:SF7">
    <property type="entry name" value="PHOSPHOESTERASE"/>
    <property type="match status" value="1"/>
</dbReference>
<reference evidence="4" key="1">
    <citation type="submission" date="2017-08" db="EMBL/GenBank/DDBJ databases">
        <authorList>
            <person name="Huang Z."/>
        </authorList>
    </citation>
    <scope>NUCLEOTIDE SEQUENCE [LARGE SCALE GENOMIC DNA]</scope>
    <source>
        <strain evidence="4">SA5d-4</strain>
    </source>
</reference>
<keyword evidence="4" id="KW-1185">Reference proteome</keyword>
<dbReference type="PANTHER" id="PTHR30337">
    <property type="entry name" value="COMPONENT OF ATP-DEPENDENT DSDNA EXONUCLEASE"/>
    <property type="match status" value="1"/>
</dbReference>